<dbReference type="AlphaFoldDB" id="A0A371I973"/>
<sequence>MQLSRPWLTRMSPGMHRMAMSQDPLHATSEIHLMGCRRDGTLKTLSMRSRSSKTRGPAPNFEESPSLRDSQTSFPIGRKMKERFCAIEGGDKNGLEAVDICLVPNVGLPTDFKTLEFDKYKGSFCPHVHLAMFCRKMAAYIYDDKVLIHCFQDSLIEAALS</sequence>
<dbReference type="EMBL" id="QJKJ01000614">
    <property type="protein sequence ID" value="RDY11597.1"/>
    <property type="molecule type" value="Genomic_DNA"/>
</dbReference>
<organism evidence="2 3">
    <name type="scientific">Mucuna pruriens</name>
    <name type="common">Velvet bean</name>
    <name type="synonym">Dolichos pruriens</name>
    <dbReference type="NCBI Taxonomy" id="157652"/>
    <lineage>
        <taxon>Eukaryota</taxon>
        <taxon>Viridiplantae</taxon>
        <taxon>Streptophyta</taxon>
        <taxon>Embryophyta</taxon>
        <taxon>Tracheophyta</taxon>
        <taxon>Spermatophyta</taxon>
        <taxon>Magnoliopsida</taxon>
        <taxon>eudicotyledons</taxon>
        <taxon>Gunneridae</taxon>
        <taxon>Pentapetalae</taxon>
        <taxon>rosids</taxon>
        <taxon>fabids</taxon>
        <taxon>Fabales</taxon>
        <taxon>Fabaceae</taxon>
        <taxon>Papilionoideae</taxon>
        <taxon>50 kb inversion clade</taxon>
        <taxon>NPAAA clade</taxon>
        <taxon>indigoferoid/millettioid clade</taxon>
        <taxon>Phaseoleae</taxon>
        <taxon>Mucuna</taxon>
    </lineage>
</organism>
<dbReference type="Proteomes" id="UP000257109">
    <property type="component" value="Unassembled WGS sequence"/>
</dbReference>
<feature type="non-terminal residue" evidence="2">
    <location>
        <position position="1"/>
    </location>
</feature>
<reference evidence="2" key="1">
    <citation type="submission" date="2018-05" db="EMBL/GenBank/DDBJ databases">
        <title>Draft genome of Mucuna pruriens seed.</title>
        <authorList>
            <person name="Nnadi N.E."/>
            <person name="Vos R."/>
            <person name="Hasami M.H."/>
            <person name="Devisetty U.K."/>
            <person name="Aguiy J.C."/>
        </authorList>
    </citation>
    <scope>NUCLEOTIDE SEQUENCE [LARGE SCALE GENOMIC DNA]</scope>
    <source>
        <strain evidence="2">JCA_2017</strain>
    </source>
</reference>
<accession>A0A371I973</accession>
<evidence type="ECO:0000256" key="1">
    <source>
        <dbReference type="SAM" id="MobiDB-lite"/>
    </source>
</evidence>
<evidence type="ECO:0000313" key="3">
    <source>
        <dbReference type="Proteomes" id="UP000257109"/>
    </source>
</evidence>
<proteinExistence type="predicted"/>
<evidence type="ECO:0000313" key="2">
    <source>
        <dbReference type="EMBL" id="RDY11597.1"/>
    </source>
</evidence>
<dbReference type="OrthoDB" id="1432691at2759"/>
<protein>
    <submittedName>
        <fullName evidence="2">Uncharacterized protein</fullName>
    </submittedName>
</protein>
<comment type="caution">
    <text evidence="2">The sequence shown here is derived from an EMBL/GenBank/DDBJ whole genome shotgun (WGS) entry which is preliminary data.</text>
</comment>
<name>A0A371I973_MUCPR</name>
<gene>
    <name evidence="2" type="ORF">CR513_03715</name>
</gene>
<feature type="region of interest" description="Disordered" evidence="1">
    <location>
        <begin position="44"/>
        <end position="73"/>
    </location>
</feature>
<keyword evidence="3" id="KW-1185">Reference proteome</keyword>